<gene>
    <name evidence="2" type="ORF">AZI98_16135</name>
</gene>
<reference evidence="2 3" key="1">
    <citation type="submission" date="2016-04" db="EMBL/GenBank/DDBJ databases">
        <title>Draft genome sequence of Aeribacillus pallidus 8m3 from petroleum reservoir.</title>
        <authorList>
            <person name="Poltaraus A.B."/>
            <person name="Nazina T.N."/>
            <person name="Tourova T.P."/>
            <person name="Malakho S.M."/>
            <person name="Korshunova A.V."/>
            <person name="Sokolova D.S."/>
        </authorList>
    </citation>
    <scope>NUCLEOTIDE SEQUENCE [LARGE SCALE GENOMIC DNA]</scope>
    <source>
        <strain evidence="2 3">8m3</strain>
    </source>
</reference>
<comment type="caution">
    <text evidence="2">The sequence shown here is derived from an EMBL/GenBank/DDBJ whole genome shotgun (WGS) entry which is preliminary data.</text>
</comment>
<feature type="transmembrane region" description="Helical" evidence="1">
    <location>
        <begin position="131"/>
        <end position="153"/>
    </location>
</feature>
<name>A0A165WNP0_9BACI</name>
<feature type="transmembrane region" description="Helical" evidence="1">
    <location>
        <begin position="209"/>
        <end position="228"/>
    </location>
</feature>
<dbReference type="STRING" id="33936.AZI98_16135"/>
<evidence type="ECO:0000313" key="3">
    <source>
        <dbReference type="Proteomes" id="UP000076476"/>
    </source>
</evidence>
<feature type="transmembrane region" description="Helical" evidence="1">
    <location>
        <begin position="96"/>
        <end position="119"/>
    </location>
</feature>
<proteinExistence type="predicted"/>
<dbReference type="EMBL" id="LWBR01000065">
    <property type="protein sequence ID" value="KZN95150.1"/>
    <property type="molecule type" value="Genomic_DNA"/>
</dbReference>
<organism evidence="2 3">
    <name type="scientific">Aeribacillus pallidus</name>
    <dbReference type="NCBI Taxonomy" id="33936"/>
    <lineage>
        <taxon>Bacteria</taxon>
        <taxon>Bacillati</taxon>
        <taxon>Bacillota</taxon>
        <taxon>Bacilli</taxon>
        <taxon>Bacillales</taxon>
        <taxon>Bacillaceae</taxon>
        <taxon>Aeribacillus</taxon>
    </lineage>
</organism>
<dbReference type="RefSeq" id="WP_063389279.1">
    <property type="nucleotide sequence ID" value="NZ_LWBR01000065.1"/>
</dbReference>
<dbReference type="AlphaFoldDB" id="A0A165WNP0"/>
<feature type="transmembrane region" description="Helical" evidence="1">
    <location>
        <begin position="18"/>
        <end position="40"/>
    </location>
</feature>
<keyword evidence="1" id="KW-0472">Membrane</keyword>
<keyword evidence="1" id="KW-0812">Transmembrane</keyword>
<feature type="transmembrane region" description="Helical" evidence="1">
    <location>
        <begin position="52"/>
        <end position="76"/>
    </location>
</feature>
<feature type="transmembrane region" description="Helical" evidence="1">
    <location>
        <begin position="159"/>
        <end position="178"/>
    </location>
</feature>
<keyword evidence="3" id="KW-1185">Reference proteome</keyword>
<protein>
    <submittedName>
        <fullName evidence="2">Uncharacterized protein</fullName>
    </submittedName>
</protein>
<evidence type="ECO:0000256" key="1">
    <source>
        <dbReference type="SAM" id="Phobius"/>
    </source>
</evidence>
<keyword evidence="1" id="KW-1133">Transmembrane helix</keyword>
<evidence type="ECO:0000313" key="2">
    <source>
        <dbReference type="EMBL" id="KZN95150.1"/>
    </source>
</evidence>
<accession>A0A165WNP0</accession>
<dbReference type="Proteomes" id="UP000076476">
    <property type="component" value="Unassembled WGS sequence"/>
</dbReference>
<dbReference type="OrthoDB" id="1551065at2"/>
<sequence length="236" mass="27046">MWRAWLSLDRKQLLRDPIFFMAILLPLLLMLLIAKGLPWFESVAPFSITPHIPYLLSIFLLLTPITVGMMVGLMMLEERDESLVTYFAITPLGKGRYVAFRIGFPLLINFVLSIVLVIVFHDAALMRWEVFLLLITSSLETPLMALAILAFAANRLEGLAVAKMLNFILLPPIILYFLADKWRIFGLIVPTYWVSEGILALSADSVVKFWGFWLGGTAYHILLIWLLFSRFNRLFH</sequence>